<reference evidence="2 3" key="1">
    <citation type="submission" date="2019-12" db="EMBL/GenBank/DDBJ databases">
        <authorList>
            <person name="Lee S.D."/>
        </authorList>
    </citation>
    <scope>NUCLEOTIDE SEQUENCE [LARGE SCALE GENOMIC DNA]</scope>
    <source>
        <strain evidence="2 3">GH3-10</strain>
    </source>
</reference>
<dbReference type="GO" id="GO:0009298">
    <property type="term" value="P:GDP-mannose biosynthetic process"/>
    <property type="evidence" value="ECO:0007669"/>
    <property type="project" value="TreeGrafter"/>
</dbReference>
<reference evidence="2 3" key="2">
    <citation type="submission" date="2020-02" db="EMBL/GenBank/DDBJ databases">
        <title>Erythrobacter dongmakensis sp. nov., isolated from a tidal mudflat.</title>
        <authorList>
            <person name="Kim I.S."/>
        </authorList>
    </citation>
    <scope>NUCLEOTIDE SEQUENCE [LARGE SCALE GENOMIC DNA]</scope>
    <source>
        <strain evidence="2 3">GH3-10</strain>
    </source>
</reference>
<dbReference type="Gene3D" id="3.90.550.10">
    <property type="entry name" value="Spore Coat Polysaccharide Biosynthesis Protein SpsA, Chain A"/>
    <property type="match status" value="1"/>
</dbReference>
<gene>
    <name evidence="2" type="ORF">GRF63_03630</name>
</gene>
<dbReference type="PANTHER" id="PTHR46390:SF1">
    <property type="entry name" value="MANNOSE-1-PHOSPHATE GUANYLYLTRANSFERASE"/>
    <property type="match status" value="1"/>
</dbReference>
<dbReference type="SUPFAM" id="SSF53448">
    <property type="entry name" value="Nucleotide-diphospho-sugar transferases"/>
    <property type="match status" value="1"/>
</dbReference>
<evidence type="ECO:0000259" key="1">
    <source>
        <dbReference type="Pfam" id="PF00483"/>
    </source>
</evidence>
<dbReference type="GO" id="GO:0004475">
    <property type="term" value="F:mannose-1-phosphate guanylyltransferase (GTP) activity"/>
    <property type="evidence" value="ECO:0007669"/>
    <property type="project" value="InterPro"/>
</dbReference>
<evidence type="ECO:0000313" key="2">
    <source>
        <dbReference type="EMBL" id="MWV26989.1"/>
    </source>
</evidence>
<sequence>MSKIVPVIMCGGSGTRLWPRSRKTKPKPFLPLVGDQTLFEATLARCSDETMFASPIVVAGDAHVPHIRESLPSGGTIIVEPGARNTAPAIALAAARLPAEAVMLVCPSDHHIRDSEAFRRAVIDAAALAESRHLVAIGITPTAPETGFGYIERGEPLPVGYRVRRFVEKPDLERATVFLADGNFAWNGGIFVFRAGTYLEELGAHRPDIAGLVRQAVTEGKTEEDLFHPAAEPFCRIDGESIDFAVMEKTGRAATVMADMGWSDIGNWKALFNEQECGEAGNAVRGRADLVDCENVFVDSDGPRVSVIGLSNVVVVVDGNEVLVTCCDSVQNVGKLQGALQQ</sequence>
<accession>A0A844XB32</accession>
<dbReference type="EMBL" id="WUBR01000001">
    <property type="protein sequence ID" value="MWV26989.1"/>
    <property type="molecule type" value="Genomic_DNA"/>
</dbReference>
<protein>
    <submittedName>
        <fullName evidence="2">NTP transferase domain-containing protein</fullName>
    </submittedName>
</protein>
<keyword evidence="3" id="KW-1185">Reference proteome</keyword>
<dbReference type="SUPFAM" id="SSF159283">
    <property type="entry name" value="Guanosine diphospho-D-mannose pyrophosphorylase/mannose-6-phosphate isomerase linker domain"/>
    <property type="match status" value="1"/>
</dbReference>
<comment type="caution">
    <text evidence="2">The sequence shown here is derived from an EMBL/GenBank/DDBJ whole genome shotgun (WGS) entry which is preliminary data.</text>
</comment>
<proteinExistence type="predicted"/>
<dbReference type="RefSeq" id="WP_160484608.1">
    <property type="nucleotide sequence ID" value="NZ_WUBR01000001.1"/>
</dbReference>
<dbReference type="Proteomes" id="UP000461409">
    <property type="component" value="Unassembled WGS sequence"/>
</dbReference>
<feature type="domain" description="Nucleotidyl transferase" evidence="1">
    <location>
        <begin position="6"/>
        <end position="275"/>
    </location>
</feature>
<organism evidence="2 3">
    <name type="scientific">Aurantiacibacter rhizosphaerae</name>
    <dbReference type="NCBI Taxonomy" id="2691582"/>
    <lineage>
        <taxon>Bacteria</taxon>
        <taxon>Pseudomonadati</taxon>
        <taxon>Pseudomonadota</taxon>
        <taxon>Alphaproteobacteria</taxon>
        <taxon>Sphingomonadales</taxon>
        <taxon>Erythrobacteraceae</taxon>
        <taxon>Aurantiacibacter</taxon>
    </lineage>
</organism>
<dbReference type="InterPro" id="IPR029044">
    <property type="entry name" value="Nucleotide-diphossugar_trans"/>
</dbReference>
<dbReference type="PANTHER" id="PTHR46390">
    <property type="entry name" value="MANNOSE-1-PHOSPHATE GUANYLYLTRANSFERASE"/>
    <property type="match status" value="1"/>
</dbReference>
<dbReference type="InterPro" id="IPR005835">
    <property type="entry name" value="NTP_transferase_dom"/>
</dbReference>
<dbReference type="CDD" id="cd02509">
    <property type="entry name" value="GDP-M1P_Guanylyltransferase"/>
    <property type="match status" value="1"/>
</dbReference>
<dbReference type="InterPro" id="IPR051161">
    <property type="entry name" value="Mannose-6P_isomerase_type2"/>
</dbReference>
<evidence type="ECO:0000313" key="3">
    <source>
        <dbReference type="Proteomes" id="UP000461409"/>
    </source>
</evidence>
<keyword evidence="2" id="KW-0808">Transferase</keyword>
<name>A0A844XB32_9SPHN</name>
<dbReference type="AlphaFoldDB" id="A0A844XB32"/>
<dbReference type="Pfam" id="PF00483">
    <property type="entry name" value="NTP_transferase"/>
    <property type="match status" value="1"/>
</dbReference>
<dbReference type="InterPro" id="IPR049577">
    <property type="entry name" value="GMPP_N"/>
</dbReference>